<sequence>MAMQGGLAFQEKVARLLSSQNGPPLLKPNRPLVLRDEVGRRKAGKGEATCITEMTTMMACWKKSNFVEALCSSEMSSFYTCVEKAQLNAKAKAGKMAGGRLPPQHVNTLLKRYPNHTKA</sequence>
<feature type="region of interest" description="Disordered" evidence="1">
    <location>
        <begin position="95"/>
        <end position="119"/>
    </location>
</feature>
<dbReference type="PANTHER" id="PTHR31278">
    <property type="entry name" value="CHCHD1"/>
    <property type="match status" value="1"/>
</dbReference>
<dbReference type="EMBL" id="JANIIK010000038">
    <property type="protein sequence ID" value="KAJ3610401.1"/>
    <property type="molecule type" value="Genomic_DNA"/>
</dbReference>
<keyword evidence="3" id="KW-1185">Reference proteome</keyword>
<protein>
    <recommendedName>
        <fullName evidence="4">Coiled-coil-helix-coiled-coil-helix domain-containing protein 1</fullName>
    </recommendedName>
</protein>
<dbReference type="InterPro" id="IPR033620">
    <property type="entry name" value="Ribosomal_mS37_met"/>
</dbReference>
<dbReference type="GO" id="GO:0032543">
    <property type="term" value="P:mitochondrial translation"/>
    <property type="evidence" value="ECO:0007669"/>
    <property type="project" value="InterPro"/>
</dbReference>
<dbReference type="OrthoDB" id="5825849at2759"/>
<dbReference type="GO" id="GO:0003723">
    <property type="term" value="F:RNA binding"/>
    <property type="evidence" value="ECO:0007669"/>
    <property type="project" value="TreeGrafter"/>
</dbReference>
<evidence type="ECO:0008006" key="4">
    <source>
        <dbReference type="Google" id="ProtNLM"/>
    </source>
</evidence>
<evidence type="ECO:0000256" key="1">
    <source>
        <dbReference type="SAM" id="MobiDB-lite"/>
    </source>
</evidence>
<reference evidence="2" key="1">
    <citation type="submission" date="2022-07" db="EMBL/GenBank/DDBJ databases">
        <title>Chromosome-level genome of Muraenolepis orangiensis.</title>
        <authorList>
            <person name="Kim J."/>
        </authorList>
    </citation>
    <scope>NUCLEOTIDE SEQUENCE</scope>
    <source>
        <strain evidence="2">KU_S4_2022</strain>
        <tissue evidence="2">Muscle</tissue>
    </source>
</reference>
<accession>A0A9Q0ENP7</accession>
<comment type="caution">
    <text evidence="2">The sequence shown here is derived from an EMBL/GenBank/DDBJ whole genome shotgun (WGS) entry which is preliminary data.</text>
</comment>
<proteinExistence type="predicted"/>
<evidence type="ECO:0000313" key="2">
    <source>
        <dbReference type="EMBL" id="KAJ3610401.1"/>
    </source>
</evidence>
<evidence type="ECO:0000313" key="3">
    <source>
        <dbReference type="Proteomes" id="UP001148018"/>
    </source>
</evidence>
<dbReference type="GO" id="GO:0005654">
    <property type="term" value="C:nucleoplasm"/>
    <property type="evidence" value="ECO:0007669"/>
    <property type="project" value="TreeGrafter"/>
</dbReference>
<dbReference type="GO" id="GO:0005761">
    <property type="term" value="C:mitochondrial ribosome"/>
    <property type="evidence" value="ECO:0007669"/>
    <property type="project" value="InterPro"/>
</dbReference>
<dbReference type="InterPro" id="IPR009069">
    <property type="entry name" value="Cys_alpha_HP_mot_SF"/>
</dbReference>
<gene>
    <name evidence="2" type="ORF">NHX12_022493</name>
</gene>
<dbReference type="Proteomes" id="UP001148018">
    <property type="component" value="Unassembled WGS sequence"/>
</dbReference>
<dbReference type="PANTHER" id="PTHR31278:SF2">
    <property type="entry name" value="SMALL RIBOSOMAL SUBUNIT PROTEIN MS37"/>
    <property type="match status" value="1"/>
</dbReference>
<dbReference type="SUPFAM" id="SSF47072">
    <property type="entry name" value="Cysteine alpha-hairpin motif"/>
    <property type="match status" value="1"/>
</dbReference>
<organism evidence="2 3">
    <name type="scientific">Muraenolepis orangiensis</name>
    <name type="common">Patagonian moray cod</name>
    <dbReference type="NCBI Taxonomy" id="630683"/>
    <lineage>
        <taxon>Eukaryota</taxon>
        <taxon>Metazoa</taxon>
        <taxon>Chordata</taxon>
        <taxon>Craniata</taxon>
        <taxon>Vertebrata</taxon>
        <taxon>Euteleostomi</taxon>
        <taxon>Actinopterygii</taxon>
        <taxon>Neopterygii</taxon>
        <taxon>Teleostei</taxon>
        <taxon>Neoteleostei</taxon>
        <taxon>Acanthomorphata</taxon>
        <taxon>Zeiogadaria</taxon>
        <taxon>Gadariae</taxon>
        <taxon>Gadiformes</taxon>
        <taxon>Muraenolepidoidei</taxon>
        <taxon>Muraenolepididae</taxon>
        <taxon>Muraenolepis</taxon>
    </lineage>
</organism>
<name>A0A9Q0ENP7_9TELE</name>
<dbReference type="AlphaFoldDB" id="A0A9Q0ENP7"/>